<dbReference type="AlphaFoldDB" id="A0A840XUB3"/>
<keyword evidence="1" id="KW-0732">Signal</keyword>
<accession>A0A840XUB3</accession>
<proteinExistence type="predicted"/>
<gene>
    <name evidence="2" type="ORF">FHS88_002372</name>
</gene>
<dbReference type="Proteomes" id="UP000562254">
    <property type="component" value="Unassembled WGS sequence"/>
</dbReference>
<name>A0A840XUB3_9PROT</name>
<reference evidence="2 3" key="1">
    <citation type="submission" date="2020-08" db="EMBL/GenBank/DDBJ databases">
        <title>Genomic Encyclopedia of Type Strains, Phase IV (KMG-IV): sequencing the most valuable type-strain genomes for metagenomic binning, comparative biology and taxonomic classification.</title>
        <authorList>
            <person name="Goeker M."/>
        </authorList>
    </citation>
    <scope>NUCLEOTIDE SEQUENCE [LARGE SCALE GENOMIC DNA]</scope>
    <source>
        <strain evidence="2 3">DSM 25895</strain>
    </source>
</reference>
<sequence length="109" mass="10336">MGRRTLALALLACLAADAAMAQTRTLVVPAGSAVVIAPRGQAQPRASLAPPTRAQQRLIATAREPDTLTAPGAAAAAGLAGAAALAVILGGGGGSSGGGSASAAPSRTR</sequence>
<dbReference type="RefSeq" id="WP_184484829.1">
    <property type="nucleotide sequence ID" value="NZ_JACIJE010000006.1"/>
</dbReference>
<comment type="caution">
    <text evidence="2">The sequence shown here is derived from an EMBL/GenBank/DDBJ whole genome shotgun (WGS) entry which is preliminary data.</text>
</comment>
<organism evidence="2 3">
    <name type="scientific">Neoroseomonas alkaliterrae</name>
    <dbReference type="NCBI Taxonomy" id="1452450"/>
    <lineage>
        <taxon>Bacteria</taxon>
        <taxon>Pseudomonadati</taxon>
        <taxon>Pseudomonadota</taxon>
        <taxon>Alphaproteobacteria</taxon>
        <taxon>Acetobacterales</taxon>
        <taxon>Acetobacteraceae</taxon>
        <taxon>Neoroseomonas</taxon>
    </lineage>
</organism>
<evidence type="ECO:0000313" key="3">
    <source>
        <dbReference type="Proteomes" id="UP000562254"/>
    </source>
</evidence>
<evidence type="ECO:0000256" key="1">
    <source>
        <dbReference type="SAM" id="SignalP"/>
    </source>
</evidence>
<protein>
    <submittedName>
        <fullName evidence="2">Putative membrane protein YgcG</fullName>
    </submittedName>
</protein>
<feature type="chain" id="PRO_5032757747" evidence="1">
    <location>
        <begin position="22"/>
        <end position="109"/>
    </location>
</feature>
<dbReference type="EMBL" id="JACIJE010000006">
    <property type="protein sequence ID" value="MBB5690239.1"/>
    <property type="molecule type" value="Genomic_DNA"/>
</dbReference>
<keyword evidence="3" id="KW-1185">Reference proteome</keyword>
<evidence type="ECO:0000313" key="2">
    <source>
        <dbReference type="EMBL" id="MBB5690239.1"/>
    </source>
</evidence>
<feature type="signal peptide" evidence="1">
    <location>
        <begin position="1"/>
        <end position="21"/>
    </location>
</feature>